<dbReference type="GO" id="GO:0003682">
    <property type="term" value="F:chromatin binding"/>
    <property type="evidence" value="ECO:0007669"/>
    <property type="project" value="TreeGrafter"/>
</dbReference>
<dbReference type="GO" id="GO:0005737">
    <property type="term" value="C:cytoplasm"/>
    <property type="evidence" value="ECO:0007669"/>
    <property type="project" value="TreeGrafter"/>
</dbReference>
<dbReference type="GO" id="GO:0042273">
    <property type="term" value="P:ribosomal large subunit biogenesis"/>
    <property type="evidence" value="ECO:0007669"/>
    <property type="project" value="TreeGrafter"/>
</dbReference>
<evidence type="ECO:0000256" key="6">
    <source>
        <dbReference type="SAM" id="SignalP"/>
    </source>
</evidence>
<keyword evidence="5" id="KW-0539">Nucleus</keyword>
<feature type="signal peptide" evidence="6">
    <location>
        <begin position="1"/>
        <end position="23"/>
    </location>
</feature>
<dbReference type="GO" id="GO:0010824">
    <property type="term" value="P:regulation of centrosome duplication"/>
    <property type="evidence" value="ECO:0007669"/>
    <property type="project" value="TreeGrafter"/>
</dbReference>
<dbReference type="GO" id="GO:0006338">
    <property type="term" value="P:chromatin remodeling"/>
    <property type="evidence" value="ECO:0007669"/>
    <property type="project" value="TreeGrafter"/>
</dbReference>
<comment type="subcellular location">
    <subcellularLocation>
        <location evidence="1">Nucleus</location>
        <location evidence="1">Nucleoplasm</location>
    </subcellularLocation>
</comment>
<evidence type="ECO:0000256" key="3">
    <source>
        <dbReference type="ARBA" id="ARBA00020749"/>
    </source>
</evidence>
<dbReference type="GO" id="GO:1990904">
    <property type="term" value="C:ribonucleoprotein complex"/>
    <property type="evidence" value="ECO:0007669"/>
    <property type="project" value="TreeGrafter"/>
</dbReference>
<dbReference type="GO" id="GO:0045944">
    <property type="term" value="P:positive regulation of transcription by RNA polymerase II"/>
    <property type="evidence" value="ECO:0007669"/>
    <property type="project" value="TreeGrafter"/>
</dbReference>
<name>A0A4W3IHL8_CALMI</name>
<dbReference type="GO" id="GO:0005654">
    <property type="term" value="C:nucleoplasm"/>
    <property type="evidence" value="ECO:0007669"/>
    <property type="project" value="UniProtKB-SubCell"/>
</dbReference>
<evidence type="ECO:0000256" key="2">
    <source>
        <dbReference type="ARBA" id="ARBA00010744"/>
    </source>
</evidence>
<dbReference type="GO" id="GO:0000055">
    <property type="term" value="P:ribosomal large subunit export from nucleus"/>
    <property type="evidence" value="ECO:0007669"/>
    <property type="project" value="TreeGrafter"/>
</dbReference>
<evidence type="ECO:0000259" key="7">
    <source>
        <dbReference type="Pfam" id="PF03066"/>
    </source>
</evidence>
<dbReference type="InterPro" id="IPR036824">
    <property type="entry name" value="Nucleoplasmin_core_dom_sf"/>
</dbReference>
<dbReference type="PANTHER" id="PTHR22747">
    <property type="entry name" value="NUCLEOPLASMIN"/>
    <property type="match status" value="1"/>
</dbReference>
<keyword evidence="9" id="KW-1185">Reference proteome</keyword>
<dbReference type="GO" id="GO:0042393">
    <property type="term" value="F:histone binding"/>
    <property type="evidence" value="ECO:0007669"/>
    <property type="project" value="TreeGrafter"/>
</dbReference>
<accession>A0A4W3IHL8</accession>
<dbReference type="GO" id="GO:0003723">
    <property type="term" value="F:RNA binding"/>
    <property type="evidence" value="ECO:0007669"/>
    <property type="project" value="TreeGrafter"/>
</dbReference>
<dbReference type="Gene3D" id="2.60.120.340">
    <property type="entry name" value="Nucleoplasmin core domain"/>
    <property type="match status" value="1"/>
</dbReference>
<dbReference type="Pfam" id="PF03066">
    <property type="entry name" value="Nucleoplasmin"/>
    <property type="match status" value="1"/>
</dbReference>
<dbReference type="GO" id="GO:0005813">
    <property type="term" value="C:centrosome"/>
    <property type="evidence" value="ECO:0007669"/>
    <property type="project" value="TreeGrafter"/>
</dbReference>
<dbReference type="PANTHER" id="PTHR22747:SF28">
    <property type="entry name" value="NUCLEOPHOSMIN"/>
    <property type="match status" value="1"/>
</dbReference>
<dbReference type="GO" id="GO:0042274">
    <property type="term" value="P:ribosomal small subunit biogenesis"/>
    <property type="evidence" value="ECO:0007669"/>
    <property type="project" value="TreeGrafter"/>
</dbReference>
<dbReference type="GeneTree" id="ENSGT00940000164405"/>
<reference evidence="9" key="1">
    <citation type="journal article" date="2006" name="Science">
        <title>Ancient noncoding elements conserved in the human genome.</title>
        <authorList>
            <person name="Venkatesh B."/>
            <person name="Kirkness E.F."/>
            <person name="Loh Y.H."/>
            <person name="Halpern A.L."/>
            <person name="Lee A.P."/>
            <person name="Johnson J."/>
            <person name="Dandona N."/>
            <person name="Viswanathan L.D."/>
            <person name="Tay A."/>
            <person name="Venter J.C."/>
            <person name="Strausberg R.L."/>
            <person name="Brenner S."/>
        </authorList>
    </citation>
    <scope>NUCLEOTIDE SEQUENCE [LARGE SCALE GENOMIC DNA]</scope>
</reference>
<evidence type="ECO:0000313" key="8">
    <source>
        <dbReference type="Ensembl" id="ENSCMIP00000028437.1"/>
    </source>
</evidence>
<dbReference type="Proteomes" id="UP000314986">
    <property type="component" value="Unassembled WGS sequence"/>
</dbReference>
<dbReference type="GO" id="GO:0005730">
    <property type="term" value="C:nucleolus"/>
    <property type="evidence" value="ECO:0007669"/>
    <property type="project" value="TreeGrafter"/>
</dbReference>
<reference evidence="8" key="5">
    <citation type="submission" date="2025-09" db="UniProtKB">
        <authorList>
            <consortium name="Ensembl"/>
        </authorList>
    </citation>
    <scope>IDENTIFICATION</scope>
</reference>
<proteinExistence type="inferred from homology"/>
<dbReference type="InParanoid" id="A0A4W3IHL8"/>
<dbReference type="GO" id="GO:0000056">
    <property type="term" value="P:ribosomal small subunit export from nucleus"/>
    <property type="evidence" value="ECO:0007669"/>
    <property type="project" value="TreeGrafter"/>
</dbReference>
<comment type="similarity">
    <text evidence="2">Belongs to the nucleoplasmin family.</text>
</comment>
<reference evidence="8" key="4">
    <citation type="submission" date="2025-08" db="UniProtKB">
        <authorList>
            <consortium name="Ensembl"/>
        </authorList>
    </citation>
    <scope>IDENTIFICATION</scope>
</reference>
<keyword evidence="4" id="KW-0143">Chaperone</keyword>
<dbReference type="AlphaFoldDB" id="A0A4W3IHL8"/>
<feature type="domain" description="Nucleoplasmin core" evidence="7">
    <location>
        <begin position="34"/>
        <end position="107"/>
    </location>
</feature>
<evidence type="ECO:0000256" key="1">
    <source>
        <dbReference type="ARBA" id="ARBA00004642"/>
    </source>
</evidence>
<dbReference type="InterPro" id="IPR004301">
    <property type="entry name" value="Nucleoplasmin"/>
</dbReference>
<dbReference type="InterPro" id="IPR024057">
    <property type="entry name" value="Nucleoplasmin_core_dom"/>
</dbReference>
<feature type="chain" id="PRO_5021399100" description="Nucleophosmin" evidence="6">
    <location>
        <begin position="24"/>
        <end position="121"/>
    </location>
</feature>
<reference evidence="9" key="3">
    <citation type="journal article" date="2014" name="Nature">
        <title>Elephant shark genome provides unique insights into gnathostome evolution.</title>
        <authorList>
            <consortium name="International Elephant Shark Genome Sequencing Consortium"/>
            <person name="Venkatesh B."/>
            <person name="Lee A.P."/>
            <person name="Ravi V."/>
            <person name="Maurya A.K."/>
            <person name="Lian M.M."/>
            <person name="Swann J.B."/>
            <person name="Ohta Y."/>
            <person name="Flajnik M.F."/>
            <person name="Sutoh Y."/>
            <person name="Kasahara M."/>
            <person name="Hoon S."/>
            <person name="Gangu V."/>
            <person name="Roy S.W."/>
            <person name="Irimia M."/>
            <person name="Korzh V."/>
            <person name="Kondrychyn I."/>
            <person name="Lim Z.W."/>
            <person name="Tay B.H."/>
            <person name="Tohari S."/>
            <person name="Kong K.W."/>
            <person name="Ho S."/>
            <person name="Lorente-Galdos B."/>
            <person name="Quilez J."/>
            <person name="Marques-Bonet T."/>
            <person name="Raney B.J."/>
            <person name="Ingham P.W."/>
            <person name="Tay A."/>
            <person name="Hillier L.W."/>
            <person name="Minx P."/>
            <person name="Boehm T."/>
            <person name="Wilson R.K."/>
            <person name="Brenner S."/>
            <person name="Warren W.C."/>
        </authorList>
    </citation>
    <scope>NUCLEOTIDE SEQUENCE [LARGE SCALE GENOMIC DNA]</scope>
</reference>
<dbReference type="SUPFAM" id="SSF69203">
    <property type="entry name" value="Nucleoplasmin-like core domain"/>
    <property type="match status" value="1"/>
</dbReference>
<keyword evidence="6" id="KW-0732">Signal</keyword>
<evidence type="ECO:0000256" key="4">
    <source>
        <dbReference type="ARBA" id="ARBA00023186"/>
    </source>
</evidence>
<sequence>IEMTNLLLFFFLRACGVRKLTQGFTLPGIETRSLVCVGSEAKDEVHLIELEAMNSSGKMTKVPLTTLRPSILTTVSMSLGGFEVSPPVSFHLKSGSGPVYISGEHIVGTFPAPQLSSESQR</sequence>
<dbReference type="STRING" id="7868.ENSCMIP00000028437"/>
<organism evidence="8 9">
    <name type="scientific">Callorhinchus milii</name>
    <name type="common">Ghost shark</name>
    <dbReference type="NCBI Taxonomy" id="7868"/>
    <lineage>
        <taxon>Eukaryota</taxon>
        <taxon>Metazoa</taxon>
        <taxon>Chordata</taxon>
        <taxon>Craniata</taxon>
        <taxon>Vertebrata</taxon>
        <taxon>Chondrichthyes</taxon>
        <taxon>Holocephali</taxon>
        <taxon>Chimaeriformes</taxon>
        <taxon>Callorhinchidae</taxon>
        <taxon>Callorhinchus</taxon>
    </lineage>
</organism>
<evidence type="ECO:0000313" key="9">
    <source>
        <dbReference type="Proteomes" id="UP000314986"/>
    </source>
</evidence>
<reference evidence="9" key="2">
    <citation type="journal article" date="2007" name="PLoS Biol.">
        <title>Survey sequencing and comparative analysis of the elephant shark (Callorhinchus milii) genome.</title>
        <authorList>
            <person name="Venkatesh B."/>
            <person name="Kirkness E.F."/>
            <person name="Loh Y.H."/>
            <person name="Halpern A.L."/>
            <person name="Lee A.P."/>
            <person name="Johnson J."/>
            <person name="Dandona N."/>
            <person name="Viswanathan L.D."/>
            <person name="Tay A."/>
            <person name="Venter J.C."/>
            <person name="Strausberg R.L."/>
            <person name="Brenner S."/>
        </authorList>
    </citation>
    <scope>NUCLEOTIDE SEQUENCE [LARGE SCALE GENOMIC DNA]</scope>
</reference>
<protein>
    <recommendedName>
        <fullName evidence="3">Nucleophosmin</fullName>
    </recommendedName>
</protein>
<dbReference type="Ensembl" id="ENSCMIT00000028888.1">
    <property type="protein sequence ID" value="ENSCMIP00000028437.1"/>
    <property type="gene ID" value="ENSCMIG00000012359.1"/>
</dbReference>
<evidence type="ECO:0000256" key="5">
    <source>
        <dbReference type="ARBA" id="ARBA00023242"/>
    </source>
</evidence>